<evidence type="ECO:0000256" key="1">
    <source>
        <dbReference type="SAM" id="Phobius"/>
    </source>
</evidence>
<evidence type="ECO:0008006" key="4">
    <source>
        <dbReference type="Google" id="ProtNLM"/>
    </source>
</evidence>
<organism evidence="2 3">
    <name type="scientific">Shewanella psychropiezotolerans</name>
    <dbReference type="NCBI Taxonomy" id="2593655"/>
    <lineage>
        <taxon>Bacteria</taxon>
        <taxon>Pseudomonadati</taxon>
        <taxon>Pseudomonadota</taxon>
        <taxon>Gammaproteobacteria</taxon>
        <taxon>Alteromonadales</taxon>
        <taxon>Shewanellaceae</taxon>
        <taxon>Shewanella</taxon>
    </lineage>
</organism>
<name>A0ABX5X3N1_9GAMM</name>
<feature type="transmembrane region" description="Helical" evidence="1">
    <location>
        <begin position="7"/>
        <end position="24"/>
    </location>
</feature>
<protein>
    <recommendedName>
        <fullName evidence="4">Ankyrin repeat domain-containing protein</fullName>
    </recommendedName>
</protein>
<sequence length="644" mass="73839">MKEKRTRLITMVTIIVTIVFYFLWPTPQKVPAQSNVSDIDTVTNTVNASEEMDTHAPSLSVTDYQQCKQLIKNNRVKSDNFGRSQNWSKYLNEGYSIDDITSAIDHFSNSNFAASWRAEQLKQHSKLDLQDANISEKLKDEFPELPEYFKITTRVPTPVLENIADLTDKAALQLIEITELSIDDVAWLVEQEDISQKTLTEAINKLNDINQLLGYGLMGKEKLLLIDVAAFHGQDKVVAELLQQNGTLSNDAYLGSTMEHALANLYYVLASNNEEDAIISQVNIIEQLQGLNAPAFFDTQTDQSVSGSFPRNSYHFTEEQLTSLITHYQLDLTQIQARKRLPFDPDAKLIVRLTQERDLLLEKEASPEQLLSCQARISKIDKEWQPKTLNYYTAQLENENRAVNASNLHNIDPVLAQCSMNRQEMALPLSHPRNKELESKVFGKKLRNNKIFEVIKIIESANLTEAQLRWFFYQILPWDASYYQALQSSQLRQEQIDFTLLMMFGGNNSTYFEELHINGLDITGRDHTGKTLIYHSIERRKLDLLRYLVSQRSDYHDNPIGTDPLYLVIDSSYYFNPNEVLDYLEVLMQLSPPVHDYHKRALALLRLKYPELYSQISARFGELKITEDTPLPQASCYGNNLNSG</sequence>
<gene>
    <name evidence="2" type="ORF">FM037_25305</name>
</gene>
<dbReference type="Proteomes" id="UP000315947">
    <property type="component" value="Chromosome"/>
</dbReference>
<reference evidence="2 3" key="1">
    <citation type="submission" date="2019-07" db="EMBL/GenBank/DDBJ databases">
        <title>Shewanella sp. YLB-06 whole genomic sequence.</title>
        <authorList>
            <person name="Yu L."/>
        </authorList>
    </citation>
    <scope>NUCLEOTIDE SEQUENCE [LARGE SCALE GENOMIC DNA]</scope>
    <source>
        <strain evidence="2 3">YLB-06</strain>
    </source>
</reference>
<proteinExistence type="predicted"/>
<accession>A0ABX5X3N1</accession>
<keyword evidence="1" id="KW-0472">Membrane</keyword>
<keyword evidence="1" id="KW-1133">Transmembrane helix</keyword>
<dbReference type="RefSeq" id="WP_144048274.1">
    <property type="nucleotide sequence ID" value="NZ_CP041614.1"/>
</dbReference>
<evidence type="ECO:0000313" key="2">
    <source>
        <dbReference type="EMBL" id="QDO85965.1"/>
    </source>
</evidence>
<evidence type="ECO:0000313" key="3">
    <source>
        <dbReference type="Proteomes" id="UP000315947"/>
    </source>
</evidence>
<keyword evidence="1" id="KW-0812">Transmembrane</keyword>
<dbReference type="EMBL" id="CP041614">
    <property type="protein sequence ID" value="QDO85965.1"/>
    <property type="molecule type" value="Genomic_DNA"/>
</dbReference>
<keyword evidence="3" id="KW-1185">Reference proteome</keyword>